<reference evidence="1" key="1">
    <citation type="submission" date="2018-07" db="EMBL/GenBank/DDBJ databases">
        <authorList>
            <consortium name="PulseNet: The National Subtyping Network for Foodborne Disease Surveillance"/>
            <person name="Tarr C.L."/>
            <person name="Trees E."/>
            <person name="Katz L.S."/>
            <person name="Carleton-Romer H.A."/>
            <person name="Stroika S."/>
            <person name="Kucerova Z."/>
            <person name="Roache K.F."/>
            <person name="Sabol A.L."/>
            <person name="Besser J."/>
            <person name="Gerner-Smidt P."/>
        </authorList>
    </citation>
    <scope>NUCLEOTIDE SEQUENCE</scope>
    <source>
        <strain evidence="1">2015AM-3570</strain>
    </source>
</reference>
<name>A0A5T4L4U9_SALER</name>
<evidence type="ECO:0000313" key="1">
    <source>
        <dbReference type="EMBL" id="EBL7479789.1"/>
    </source>
</evidence>
<accession>A0A5T4L4U9</accession>
<sequence>MKQMTLIGMDGFLKGKCIPSDLKVNETNAEYLVRKFAEAEAKISALSEDHQKAIESIKQADAAVKLAHEKFSALAAENAGLNKFIAQSCYVFDGEQDELSDAYICAIDGKMPQTPATDAFLAEVRAQGVEMLAKNHQSIVNALKGDSLFSDGEYRHAAIVSAAVYFAAELRKGGSQ</sequence>
<comment type="caution">
    <text evidence="1">The sequence shown here is derived from an EMBL/GenBank/DDBJ whole genome shotgun (WGS) entry which is preliminary data.</text>
</comment>
<dbReference type="EMBL" id="AAGABT010000003">
    <property type="protein sequence ID" value="EBL7479789.1"/>
    <property type="molecule type" value="Genomic_DNA"/>
</dbReference>
<gene>
    <name evidence="1" type="ORF">C3016_11695</name>
</gene>
<protein>
    <submittedName>
        <fullName evidence="1">Ead/Ea22-like family protein</fullName>
    </submittedName>
</protein>
<organism evidence="1">
    <name type="scientific">Salmonella enterica</name>
    <name type="common">Salmonella choleraesuis</name>
    <dbReference type="NCBI Taxonomy" id="28901"/>
    <lineage>
        <taxon>Bacteria</taxon>
        <taxon>Pseudomonadati</taxon>
        <taxon>Pseudomonadota</taxon>
        <taxon>Gammaproteobacteria</taxon>
        <taxon>Enterobacterales</taxon>
        <taxon>Enterobacteriaceae</taxon>
        <taxon>Salmonella</taxon>
    </lineage>
</organism>
<proteinExistence type="predicted"/>
<dbReference type="AlphaFoldDB" id="A0A5T4L4U9"/>